<comment type="catalytic activity">
    <reaction evidence="1 6">
        <text>Cleavage of hydrophobic, N-terminal signal or leader sequences from secreted and periplasmic proteins.</text>
        <dbReference type="EC" id="3.4.21.89"/>
    </reaction>
</comment>
<dbReference type="GO" id="GO:0009003">
    <property type="term" value="F:signal peptidase activity"/>
    <property type="evidence" value="ECO:0007669"/>
    <property type="project" value="UniProtKB-EC"/>
</dbReference>
<comment type="caution">
    <text evidence="9">The sequence shown here is derived from an EMBL/GenBank/DDBJ whole genome shotgun (WGS) entry which is preliminary data.</text>
</comment>
<evidence type="ECO:0000256" key="6">
    <source>
        <dbReference type="RuleBase" id="RU003993"/>
    </source>
</evidence>
<sequence length="175" mass="19983">MWEWTKPLLIAVVLAFVIRAFFFEPSLVKGASMQPTLKDEDRLIIMKIGEPKRFDVVVFHATDEENYVKRVIGLPGDHIAYKKDTLYINGEPYDEPYLADYKEKVMDGNPLTYSFTLKDTAVGEQVVPEGHLFVMGDNRRVSRDSRSIGAIPMEKVIGTTKIVYYPFSEMKILGN</sequence>
<dbReference type="PROSITE" id="PS00761">
    <property type="entry name" value="SPASE_I_3"/>
    <property type="match status" value="1"/>
</dbReference>
<evidence type="ECO:0000313" key="9">
    <source>
        <dbReference type="EMBL" id="MDY0394430.1"/>
    </source>
</evidence>
<keyword evidence="5 6" id="KW-0378">Hydrolase</keyword>
<dbReference type="NCBIfam" id="TIGR02227">
    <property type="entry name" value="sigpep_I_bact"/>
    <property type="match status" value="1"/>
</dbReference>
<evidence type="ECO:0000313" key="10">
    <source>
        <dbReference type="Proteomes" id="UP001281447"/>
    </source>
</evidence>
<evidence type="ECO:0000256" key="2">
    <source>
        <dbReference type="ARBA" id="ARBA00004401"/>
    </source>
</evidence>
<dbReference type="InterPro" id="IPR019758">
    <property type="entry name" value="Pept_S26A_signal_pept_1_CS"/>
</dbReference>
<gene>
    <name evidence="9" type="primary">lepB</name>
    <name evidence="9" type="ORF">RWE15_08180</name>
</gene>
<dbReference type="PANTHER" id="PTHR43390">
    <property type="entry name" value="SIGNAL PEPTIDASE I"/>
    <property type="match status" value="1"/>
</dbReference>
<evidence type="ECO:0000256" key="5">
    <source>
        <dbReference type="ARBA" id="ARBA00022801"/>
    </source>
</evidence>
<dbReference type="Proteomes" id="UP001281447">
    <property type="component" value="Unassembled WGS sequence"/>
</dbReference>
<evidence type="ECO:0000259" key="8">
    <source>
        <dbReference type="Pfam" id="PF10502"/>
    </source>
</evidence>
<dbReference type="CDD" id="cd06530">
    <property type="entry name" value="S26_SPase_I"/>
    <property type="match status" value="1"/>
</dbReference>
<dbReference type="InterPro" id="IPR000223">
    <property type="entry name" value="Pept_S26A_signal_pept_1"/>
</dbReference>
<evidence type="ECO:0000256" key="3">
    <source>
        <dbReference type="ARBA" id="ARBA00013208"/>
    </source>
</evidence>
<evidence type="ECO:0000256" key="1">
    <source>
        <dbReference type="ARBA" id="ARBA00000677"/>
    </source>
</evidence>
<dbReference type="EC" id="3.4.21.89" evidence="3 6"/>
<dbReference type="Pfam" id="PF10502">
    <property type="entry name" value="Peptidase_S26"/>
    <property type="match status" value="1"/>
</dbReference>
<comment type="similarity">
    <text evidence="7">Belongs to the peptidase S26 family.</text>
</comment>
<keyword evidence="4 6" id="KW-0645">Protease</keyword>
<dbReference type="InterPro" id="IPR019533">
    <property type="entry name" value="Peptidase_S26"/>
</dbReference>
<dbReference type="PRINTS" id="PR00727">
    <property type="entry name" value="LEADERPTASE"/>
</dbReference>
<dbReference type="EMBL" id="JAWDIP010000003">
    <property type="protein sequence ID" value="MDY0394430.1"/>
    <property type="molecule type" value="Genomic_DNA"/>
</dbReference>
<accession>A0ABU5C528</accession>
<dbReference type="InterPro" id="IPR036286">
    <property type="entry name" value="LexA/Signal_pep-like_sf"/>
</dbReference>
<dbReference type="PROSITE" id="PS00501">
    <property type="entry name" value="SPASE_I_1"/>
    <property type="match status" value="1"/>
</dbReference>
<protein>
    <recommendedName>
        <fullName evidence="3 6">Signal peptidase I</fullName>
        <ecNumber evidence="3 6">3.4.21.89</ecNumber>
    </recommendedName>
</protein>
<dbReference type="Gene3D" id="2.10.109.10">
    <property type="entry name" value="Umud Fragment, subunit A"/>
    <property type="match status" value="1"/>
</dbReference>
<dbReference type="SUPFAM" id="SSF51306">
    <property type="entry name" value="LexA/Signal peptidase"/>
    <property type="match status" value="1"/>
</dbReference>
<dbReference type="InterPro" id="IPR019757">
    <property type="entry name" value="Pept_S26A_signal_pept_1_Lys-AS"/>
</dbReference>
<evidence type="ECO:0000256" key="7">
    <source>
        <dbReference type="RuleBase" id="RU362042"/>
    </source>
</evidence>
<dbReference type="InterPro" id="IPR019756">
    <property type="entry name" value="Pept_S26A_signal_pept_1_Ser-AS"/>
</dbReference>
<comment type="subcellular location">
    <subcellularLocation>
        <location evidence="2">Cell membrane</location>
        <topology evidence="2">Single-pass type II membrane protein</topology>
    </subcellularLocation>
    <subcellularLocation>
        <location evidence="7">Membrane</location>
        <topology evidence="7">Single-pass type II membrane protein</topology>
    </subcellularLocation>
</comment>
<organism evidence="9 10">
    <name type="scientific">Tigheibacillus halophilus</name>
    <dbReference type="NCBI Taxonomy" id="361280"/>
    <lineage>
        <taxon>Bacteria</taxon>
        <taxon>Bacillati</taxon>
        <taxon>Bacillota</taxon>
        <taxon>Bacilli</taxon>
        <taxon>Bacillales</taxon>
        <taxon>Bacillaceae</taxon>
        <taxon>Tigheibacillus</taxon>
    </lineage>
</organism>
<evidence type="ECO:0000256" key="4">
    <source>
        <dbReference type="ARBA" id="ARBA00022670"/>
    </source>
</evidence>
<dbReference type="PANTHER" id="PTHR43390:SF8">
    <property type="entry name" value="SIGNAL PEPTIDASE I"/>
    <property type="match status" value="1"/>
</dbReference>
<feature type="domain" description="Peptidase S26" evidence="8">
    <location>
        <begin position="2"/>
        <end position="165"/>
    </location>
</feature>
<dbReference type="PROSITE" id="PS00760">
    <property type="entry name" value="SPASE_I_2"/>
    <property type="match status" value="1"/>
</dbReference>
<reference evidence="9 10" key="1">
    <citation type="submission" date="2023-10" db="EMBL/GenBank/DDBJ databases">
        <title>Virgibacillus halophilus 5B73C genome.</title>
        <authorList>
            <person name="Miliotis G."/>
            <person name="Sengupta P."/>
            <person name="Hameed A."/>
            <person name="Chuvochina M."/>
            <person name="Mcdonagh F."/>
            <person name="Simpson A.C."/>
            <person name="Singh N.K."/>
            <person name="Rekha P.D."/>
            <person name="Raman K."/>
            <person name="Hugenholtz P."/>
            <person name="Venkateswaran K."/>
        </authorList>
    </citation>
    <scope>NUCLEOTIDE SEQUENCE [LARGE SCALE GENOMIC DNA]</scope>
    <source>
        <strain evidence="9 10">5B73C</strain>
    </source>
</reference>
<keyword evidence="10" id="KW-1185">Reference proteome</keyword>
<name>A0ABU5C528_9BACI</name>
<proteinExistence type="inferred from homology"/>